<feature type="transmembrane region" description="Helical" evidence="12">
    <location>
        <begin position="187"/>
        <end position="205"/>
    </location>
</feature>
<evidence type="ECO:0000256" key="10">
    <source>
        <dbReference type="ARBA" id="ARBA00030345"/>
    </source>
</evidence>
<evidence type="ECO:0000313" key="13">
    <source>
        <dbReference type="EMBL" id="OIJ15877.1"/>
    </source>
</evidence>
<comment type="caution">
    <text evidence="13">The sequence shown here is derived from an EMBL/GenBank/DDBJ whole genome shotgun (WGS) entry which is preliminary data.</text>
</comment>
<evidence type="ECO:0000256" key="9">
    <source>
        <dbReference type="ARBA" id="ARBA00023136"/>
    </source>
</evidence>
<dbReference type="InterPro" id="IPR023596">
    <property type="entry name" value="Peptidase_PrsW_arch/bac"/>
</dbReference>
<keyword evidence="7 11" id="KW-0378">Hydrolase</keyword>
<protein>
    <recommendedName>
        <fullName evidence="3 11">Protease PrsW</fullName>
        <ecNumber evidence="11">3.4.-.-</ecNumber>
    </recommendedName>
    <alternativeName>
        <fullName evidence="10 11">Protease responsible for activating sigma-W</fullName>
    </alternativeName>
</protein>
<dbReference type="GO" id="GO:0006508">
    <property type="term" value="P:proteolysis"/>
    <property type="evidence" value="ECO:0007669"/>
    <property type="project" value="UniProtKB-KW"/>
</dbReference>
<evidence type="ECO:0000256" key="12">
    <source>
        <dbReference type="SAM" id="Phobius"/>
    </source>
</evidence>
<dbReference type="Pfam" id="PF13367">
    <property type="entry name" value="PrsW-protease"/>
    <property type="match status" value="1"/>
</dbReference>
<dbReference type="PIRSF" id="PIRSF016933">
    <property type="entry name" value="PrsW"/>
    <property type="match status" value="1"/>
</dbReference>
<organism evidence="13 14">
    <name type="scientific">Anaerobacillus arseniciselenatis</name>
    <dbReference type="NCBI Taxonomy" id="85682"/>
    <lineage>
        <taxon>Bacteria</taxon>
        <taxon>Bacillati</taxon>
        <taxon>Bacillota</taxon>
        <taxon>Bacilli</taxon>
        <taxon>Bacillales</taxon>
        <taxon>Bacillaceae</taxon>
        <taxon>Anaerobacillus</taxon>
    </lineage>
</organism>
<comment type="subcellular location">
    <subcellularLocation>
        <location evidence="1">Cell membrane</location>
        <topology evidence="1">Multi-pass membrane protein</topology>
    </subcellularLocation>
</comment>
<evidence type="ECO:0000256" key="8">
    <source>
        <dbReference type="ARBA" id="ARBA00022989"/>
    </source>
</evidence>
<dbReference type="GO" id="GO:0008233">
    <property type="term" value="F:peptidase activity"/>
    <property type="evidence" value="ECO:0007669"/>
    <property type="project" value="UniProtKB-KW"/>
</dbReference>
<comment type="similarity">
    <text evidence="2 11">Belongs to the protease PrsW family.</text>
</comment>
<comment type="function">
    <text evidence="11">Involved in the degradation of specific anti-sigma factors.</text>
</comment>
<keyword evidence="14" id="KW-1185">Reference proteome</keyword>
<feature type="transmembrane region" description="Helical" evidence="12">
    <location>
        <begin position="162"/>
        <end position="181"/>
    </location>
</feature>
<feature type="transmembrane region" description="Helical" evidence="12">
    <location>
        <begin position="100"/>
        <end position="121"/>
    </location>
</feature>
<gene>
    <name evidence="13" type="ORF">BKP35_02495</name>
</gene>
<dbReference type="OrthoDB" id="5504276at2"/>
<name>A0A1S2LW37_9BACI</name>
<keyword evidence="5 11" id="KW-0645">Protease</keyword>
<feature type="transmembrane region" description="Helical" evidence="12">
    <location>
        <begin position="66"/>
        <end position="88"/>
    </location>
</feature>
<feature type="transmembrane region" description="Helical" evidence="12">
    <location>
        <begin position="33"/>
        <end position="54"/>
    </location>
</feature>
<reference evidence="13 14" key="1">
    <citation type="submission" date="2016-10" db="EMBL/GenBank/DDBJ databases">
        <title>Draft genome sequences of four alkaliphilic bacteria belonging to the Anaerobacillus genus.</title>
        <authorList>
            <person name="Bassil N.M."/>
            <person name="Lloyd J.R."/>
        </authorList>
    </citation>
    <scope>NUCLEOTIDE SEQUENCE [LARGE SCALE GENOMIC DNA]</scope>
    <source>
        <strain evidence="13 14">DSM 15340</strain>
    </source>
</reference>
<dbReference type="Proteomes" id="UP000180098">
    <property type="component" value="Unassembled WGS sequence"/>
</dbReference>
<sequence>MVSIIFASLAPSIALLCFFYLKDKYNSEPLSMVVRSFIYGVLLVFPVIVLQYAFQEEGLLLSKFLQAFVSAALFEEFFKWFILFYIFYKNEQFDQHYDGIVYGVSISLGFATMENIFYLIVFGVDQAIFRALLPVSSHALFGVVMGYYLGKAAITESRAKSKLVVLSLFLPWLLHGIYDYILHVQQYWVYIMLPFMIFLWSIALRKVKLANTPYK</sequence>
<keyword evidence="6 12" id="KW-0812">Transmembrane</keyword>
<dbReference type="EC" id="3.4.-.-" evidence="11"/>
<feature type="transmembrane region" description="Helical" evidence="12">
    <location>
        <begin position="6"/>
        <end position="21"/>
    </location>
</feature>
<dbReference type="NCBIfam" id="NF033739">
    <property type="entry name" value="intramemb_PrsW"/>
    <property type="match status" value="1"/>
</dbReference>
<feature type="transmembrane region" description="Helical" evidence="12">
    <location>
        <begin position="127"/>
        <end position="150"/>
    </location>
</feature>
<evidence type="ECO:0000256" key="2">
    <source>
        <dbReference type="ARBA" id="ARBA00009165"/>
    </source>
</evidence>
<dbReference type="GO" id="GO:0005886">
    <property type="term" value="C:plasma membrane"/>
    <property type="evidence" value="ECO:0007669"/>
    <property type="project" value="UniProtKB-SubCell"/>
</dbReference>
<evidence type="ECO:0000256" key="6">
    <source>
        <dbReference type="ARBA" id="ARBA00022692"/>
    </source>
</evidence>
<keyword evidence="4 11" id="KW-1003">Cell membrane</keyword>
<proteinExistence type="inferred from homology"/>
<dbReference type="EMBL" id="MLQQ01000001">
    <property type="protein sequence ID" value="OIJ15877.1"/>
    <property type="molecule type" value="Genomic_DNA"/>
</dbReference>
<evidence type="ECO:0000256" key="4">
    <source>
        <dbReference type="ARBA" id="ARBA00022475"/>
    </source>
</evidence>
<evidence type="ECO:0000256" key="11">
    <source>
        <dbReference type="PIRNR" id="PIRNR016933"/>
    </source>
</evidence>
<keyword evidence="8 12" id="KW-1133">Transmembrane helix</keyword>
<dbReference type="PANTHER" id="PTHR36844:SF1">
    <property type="entry name" value="PROTEASE PRSW"/>
    <property type="match status" value="1"/>
</dbReference>
<accession>A0A1S2LW37</accession>
<dbReference type="RefSeq" id="WP_071311802.1">
    <property type="nucleotide sequence ID" value="NZ_MLQQ01000001.1"/>
</dbReference>
<dbReference type="InterPro" id="IPR026898">
    <property type="entry name" value="PrsW"/>
</dbReference>
<evidence type="ECO:0000256" key="7">
    <source>
        <dbReference type="ARBA" id="ARBA00022801"/>
    </source>
</evidence>
<dbReference type="AlphaFoldDB" id="A0A1S2LW37"/>
<evidence type="ECO:0000256" key="1">
    <source>
        <dbReference type="ARBA" id="ARBA00004651"/>
    </source>
</evidence>
<evidence type="ECO:0000313" key="14">
    <source>
        <dbReference type="Proteomes" id="UP000180098"/>
    </source>
</evidence>
<evidence type="ECO:0000256" key="3">
    <source>
        <dbReference type="ARBA" id="ARBA00018997"/>
    </source>
</evidence>
<keyword evidence="9 11" id="KW-0472">Membrane</keyword>
<evidence type="ECO:0000256" key="5">
    <source>
        <dbReference type="ARBA" id="ARBA00022670"/>
    </source>
</evidence>
<dbReference type="PANTHER" id="PTHR36844">
    <property type="entry name" value="PROTEASE PRSW"/>
    <property type="match status" value="1"/>
</dbReference>